<dbReference type="Pfam" id="PF00512">
    <property type="entry name" value="HisKA"/>
    <property type="match status" value="1"/>
</dbReference>
<evidence type="ECO:0000313" key="16">
    <source>
        <dbReference type="Proteomes" id="UP000523431"/>
    </source>
</evidence>
<dbReference type="InterPro" id="IPR004358">
    <property type="entry name" value="Sig_transdc_His_kin-like_C"/>
</dbReference>
<organism evidence="14 17">
    <name type="scientific">Rhizobium etli</name>
    <dbReference type="NCBI Taxonomy" id="29449"/>
    <lineage>
        <taxon>Bacteria</taxon>
        <taxon>Pseudomonadati</taxon>
        <taxon>Pseudomonadota</taxon>
        <taxon>Alphaproteobacteria</taxon>
        <taxon>Hyphomicrobiales</taxon>
        <taxon>Rhizobiaceae</taxon>
        <taxon>Rhizobium/Agrobacterium group</taxon>
        <taxon>Rhizobium</taxon>
    </lineage>
</organism>
<evidence type="ECO:0000313" key="17">
    <source>
        <dbReference type="Proteomes" id="UP000557344"/>
    </source>
</evidence>
<keyword evidence="9" id="KW-0902">Two-component regulatory system</keyword>
<evidence type="ECO:0000259" key="13">
    <source>
        <dbReference type="PROSITE" id="PS50885"/>
    </source>
</evidence>
<dbReference type="InterPro" id="IPR036097">
    <property type="entry name" value="HisK_dim/P_sf"/>
</dbReference>
<keyword evidence="4" id="KW-0597">Phosphoprotein</keyword>
<dbReference type="SUPFAM" id="SSF47384">
    <property type="entry name" value="Homodimeric domain of signal transducing histidine kinase"/>
    <property type="match status" value="1"/>
</dbReference>
<dbReference type="InterPro" id="IPR050428">
    <property type="entry name" value="TCS_sensor_his_kinase"/>
</dbReference>
<evidence type="ECO:0000256" key="8">
    <source>
        <dbReference type="ARBA" id="ARBA00022989"/>
    </source>
</evidence>
<dbReference type="Pfam" id="PF02518">
    <property type="entry name" value="HATPase_c"/>
    <property type="match status" value="1"/>
</dbReference>
<dbReference type="EC" id="2.7.13.3" evidence="3"/>
<dbReference type="PROSITE" id="PS50885">
    <property type="entry name" value="HAMP"/>
    <property type="match status" value="1"/>
</dbReference>
<dbReference type="AlphaFoldDB" id="A0A7W6VEX0"/>
<evidence type="ECO:0000256" key="1">
    <source>
        <dbReference type="ARBA" id="ARBA00000085"/>
    </source>
</evidence>
<name>A0A7W6VEX0_RHIET</name>
<feature type="transmembrane region" description="Helical" evidence="11">
    <location>
        <begin position="22"/>
        <end position="40"/>
    </location>
</feature>
<comment type="caution">
    <text evidence="14">The sequence shown here is derived from an EMBL/GenBank/DDBJ whole genome shotgun (WGS) entry which is preliminary data.</text>
</comment>
<dbReference type="PRINTS" id="PR00344">
    <property type="entry name" value="BCTRLSENSOR"/>
</dbReference>
<proteinExistence type="predicted"/>
<evidence type="ECO:0000256" key="6">
    <source>
        <dbReference type="ARBA" id="ARBA00022692"/>
    </source>
</evidence>
<comment type="catalytic activity">
    <reaction evidence="1">
        <text>ATP + protein L-histidine = ADP + protein N-phospho-L-histidine.</text>
        <dbReference type="EC" id="2.7.13.3"/>
    </reaction>
</comment>
<sequence>MTVAVTHNSQYAMRRQLWLSDFAKQFVLVFLASLVTILGLQRGLAPALRLRDAVRARGRNRLDPLPPEMVQSELRPLVHALNDHMERVQSQMAAQRRFVSNAAHQLRTPLALISTQASVAAREGDAARRDEALAALRTSTRQISRLAGQLLTLSRAEPGSRRPRGDVTDLSKAAREILEAHAEEALKRNIDVGLEADGPVIVEGDGTMLREMLVNLIDNAIRYSGADGRVTVSVGHVDGSAIVTVEDNGPGIPEGQREQVFERFYRIMGTESEGSGLGLAIVREVVEGAGGSVSLGDAEGGGLIVTVRLPLA</sequence>
<dbReference type="Proteomes" id="UP000523431">
    <property type="component" value="Unassembled WGS sequence"/>
</dbReference>
<protein>
    <recommendedName>
        <fullName evidence="3">histidine kinase</fullName>
        <ecNumber evidence="3">2.7.13.3</ecNumber>
    </recommendedName>
</protein>
<dbReference type="Gene3D" id="3.30.565.10">
    <property type="entry name" value="Histidine kinase-like ATPase, C-terminal domain"/>
    <property type="match status" value="1"/>
</dbReference>
<keyword evidence="7 14" id="KW-0418">Kinase</keyword>
<dbReference type="InterPro" id="IPR003661">
    <property type="entry name" value="HisK_dim/P_dom"/>
</dbReference>
<dbReference type="EMBL" id="JACIID010000010">
    <property type="protein sequence ID" value="MBB4537711.1"/>
    <property type="molecule type" value="Genomic_DNA"/>
</dbReference>
<evidence type="ECO:0000256" key="3">
    <source>
        <dbReference type="ARBA" id="ARBA00012438"/>
    </source>
</evidence>
<evidence type="ECO:0000313" key="14">
    <source>
        <dbReference type="EMBL" id="MBB4481882.1"/>
    </source>
</evidence>
<evidence type="ECO:0000256" key="9">
    <source>
        <dbReference type="ARBA" id="ARBA00023012"/>
    </source>
</evidence>
<dbReference type="EMBL" id="JACIHU010000010">
    <property type="protein sequence ID" value="MBB4481882.1"/>
    <property type="molecule type" value="Genomic_DNA"/>
</dbReference>
<dbReference type="InterPro" id="IPR003660">
    <property type="entry name" value="HAMP_dom"/>
</dbReference>
<evidence type="ECO:0000256" key="4">
    <source>
        <dbReference type="ARBA" id="ARBA00022553"/>
    </source>
</evidence>
<dbReference type="PANTHER" id="PTHR45436">
    <property type="entry name" value="SENSOR HISTIDINE KINASE YKOH"/>
    <property type="match status" value="1"/>
</dbReference>
<keyword evidence="5" id="KW-0808">Transferase</keyword>
<dbReference type="SMART" id="SM00387">
    <property type="entry name" value="HATPase_c"/>
    <property type="match status" value="1"/>
</dbReference>
<dbReference type="GO" id="GO:0016020">
    <property type="term" value="C:membrane"/>
    <property type="evidence" value="ECO:0007669"/>
    <property type="project" value="UniProtKB-SubCell"/>
</dbReference>
<evidence type="ECO:0000256" key="2">
    <source>
        <dbReference type="ARBA" id="ARBA00004370"/>
    </source>
</evidence>
<dbReference type="InterPro" id="IPR003594">
    <property type="entry name" value="HATPase_dom"/>
</dbReference>
<dbReference type="GO" id="GO:0000155">
    <property type="term" value="F:phosphorelay sensor kinase activity"/>
    <property type="evidence" value="ECO:0007669"/>
    <property type="project" value="InterPro"/>
</dbReference>
<feature type="domain" description="HAMP" evidence="13">
    <location>
        <begin position="41"/>
        <end position="93"/>
    </location>
</feature>
<keyword evidence="8 11" id="KW-1133">Transmembrane helix</keyword>
<dbReference type="InterPro" id="IPR036890">
    <property type="entry name" value="HATPase_C_sf"/>
</dbReference>
<evidence type="ECO:0000256" key="11">
    <source>
        <dbReference type="SAM" id="Phobius"/>
    </source>
</evidence>
<dbReference type="InterPro" id="IPR005467">
    <property type="entry name" value="His_kinase_dom"/>
</dbReference>
<gene>
    <name evidence="14" type="ORF">GGE46_004484</name>
    <name evidence="15" type="ORF">GGE57_004481</name>
</gene>
<evidence type="ECO:0000256" key="7">
    <source>
        <dbReference type="ARBA" id="ARBA00022777"/>
    </source>
</evidence>
<dbReference type="PROSITE" id="PS50109">
    <property type="entry name" value="HIS_KIN"/>
    <property type="match status" value="1"/>
</dbReference>
<accession>A0A7W6VEX0</accession>
<dbReference type="CDD" id="cd00082">
    <property type="entry name" value="HisKA"/>
    <property type="match status" value="1"/>
</dbReference>
<evidence type="ECO:0000259" key="12">
    <source>
        <dbReference type="PROSITE" id="PS50109"/>
    </source>
</evidence>
<feature type="domain" description="Histidine kinase" evidence="12">
    <location>
        <begin position="101"/>
        <end position="312"/>
    </location>
</feature>
<dbReference type="SMART" id="SM00388">
    <property type="entry name" value="HisKA"/>
    <property type="match status" value="1"/>
</dbReference>
<dbReference type="Gene3D" id="1.10.287.130">
    <property type="match status" value="1"/>
</dbReference>
<keyword evidence="10 11" id="KW-0472">Membrane</keyword>
<dbReference type="CDD" id="cd00075">
    <property type="entry name" value="HATPase"/>
    <property type="match status" value="1"/>
</dbReference>
<reference evidence="16 17" key="1">
    <citation type="submission" date="2020-08" db="EMBL/GenBank/DDBJ databases">
        <title>Genomic Encyclopedia of Type Strains, Phase IV (KMG-V): Genome sequencing to study the core and pangenomes of soil and plant-associated prokaryotes.</title>
        <authorList>
            <person name="Whitman W."/>
        </authorList>
    </citation>
    <scope>NUCLEOTIDE SEQUENCE [LARGE SCALE GENOMIC DNA]</scope>
    <source>
        <strain evidence="14 17">SEMIA 471</strain>
        <strain evidence="15 16">SEMIA 489</strain>
    </source>
</reference>
<dbReference type="FunFam" id="3.30.565.10:FF:000006">
    <property type="entry name" value="Sensor histidine kinase WalK"/>
    <property type="match status" value="1"/>
</dbReference>
<comment type="subcellular location">
    <subcellularLocation>
        <location evidence="2">Membrane</location>
    </subcellularLocation>
</comment>
<keyword evidence="6 11" id="KW-0812">Transmembrane</keyword>
<evidence type="ECO:0000256" key="5">
    <source>
        <dbReference type="ARBA" id="ARBA00022679"/>
    </source>
</evidence>
<dbReference type="PANTHER" id="PTHR45436:SF5">
    <property type="entry name" value="SENSOR HISTIDINE KINASE TRCS"/>
    <property type="match status" value="1"/>
</dbReference>
<dbReference type="Proteomes" id="UP000557344">
    <property type="component" value="Unassembled WGS sequence"/>
</dbReference>
<evidence type="ECO:0000256" key="10">
    <source>
        <dbReference type="ARBA" id="ARBA00023136"/>
    </source>
</evidence>
<dbReference type="SUPFAM" id="SSF55874">
    <property type="entry name" value="ATPase domain of HSP90 chaperone/DNA topoisomerase II/histidine kinase"/>
    <property type="match status" value="1"/>
</dbReference>
<evidence type="ECO:0000313" key="15">
    <source>
        <dbReference type="EMBL" id="MBB4537711.1"/>
    </source>
</evidence>